<dbReference type="InterPro" id="IPR016762">
    <property type="entry name" value="Methan_mark_17"/>
</dbReference>
<evidence type="ECO:0000313" key="1">
    <source>
        <dbReference type="EMBL" id="OFV67987.1"/>
    </source>
</evidence>
<organism evidence="1 2">
    <name type="scientific">Candidatus Syntropharchaeum caldarium</name>
    <dbReference type="NCBI Taxonomy" id="1838285"/>
    <lineage>
        <taxon>Archaea</taxon>
        <taxon>Methanobacteriati</taxon>
        <taxon>Methanobacteriota</taxon>
        <taxon>Stenosarchaea group</taxon>
        <taxon>Methanomicrobia</taxon>
        <taxon>Methanosarcinales</taxon>
        <taxon>ANME-2 cluster</taxon>
        <taxon>Candidatus Syntropharchaeum</taxon>
    </lineage>
</organism>
<dbReference type="STRING" id="1838285.SCAL_000627"/>
<dbReference type="Proteomes" id="UP000186940">
    <property type="component" value="Unassembled WGS sequence"/>
</dbReference>
<dbReference type="EMBL" id="LYOS01000002">
    <property type="protein sequence ID" value="OFV67987.1"/>
    <property type="molecule type" value="Genomic_DNA"/>
</dbReference>
<gene>
    <name evidence="1" type="ORF">SCAL_000627</name>
</gene>
<keyword evidence="2" id="KW-1185">Reference proteome</keyword>
<name>A0A1F2P9J5_9EURY</name>
<comment type="caution">
    <text evidence="1">The sequence shown here is derived from an EMBL/GenBank/DDBJ whole genome shotgun (WGS) entry which is preliminary data.</text>
</comment>
<dbReference type="AlphaFoldDB" id="A0A1F2P9J5"/>
<protein>
    <submittedName>
        <fullName evidence="1">Uncharacterized conserved protein UCP019464, methanogenesis</fullName>
    </submittedName>
</protein>
<evidence type="ECO:0000313" key="2">
    <source>
        <dbReference type="Proteomes" id="UP000186940"/>
    </source>
</evidence>
<dbReference type="NCBIfam" id="TIGR03291">
    <property type="entry name" value="methan_mark_17"/>
    <property type="match status" value="1"/>
</dbReference>
<dbReference type="Pfam" id="PF09886">
    <property type="entry name" value="DUF2113"/>
    <property type="match status" value="1"/>
</dbReference>
<proteinExistence type="predicted"/>
<reference evidence="1" key="1">
    <citation type="submission" date="2016-05" db="EMBL/GenBank/DDBJ databases">
        <title>Microbial consortia oxidize butane by reversing methanogenesis.</title>
        <authorList>
            <person name="Laso-Perez R."/>
            <person name="Richter M."/>
            <person name="Wegener G."/>
            <person name="Musat F."/>
        </authorList>
    </citation>
    <scope>NUCLEOTIDE SEQUENCE [LARGE SCALE GENOMIC DNA]</scope>
    <source>
        <strain evidence="1">BOX2</strain>
    </source>
</reference>
<sequence length="181" mass="20840">MDIIVRSQDAKGADAYRRVAEIRAHDFPVEIDKIEMEIDPEEGVFAARLAYKEARGSFVTIANIAESESEDGETIFRIKDETYAPTLLRYLWDAFGRSMVEQPNRLEILVKTEIEEDFMQSVIFEPSEEFLDDIITFLELLAPEGFRIWNVKKEKNALLVVASEEVLSTQRLDQVFQSLQT</sequence>
<accession>A0A1F2P9J5</accession>